<proteinExistence type="predicted"/>
<dbReference type="EMBL" id="BPLQ01000950">
    <property type="protein sequence ID" value="GIX76618.1"/>
    <property type="molecule type" value="Genomic_DNA"/>
</dbReference>
<protein>
    <submittedName>
        <fullName evidence="1">Uncharacterized protein</fullName>
    </submittedName>
</protein>
<organism evidence="1 2">
    <name type="scientific">Caerostris darwini</name>
    <dbReference type="NCBI Taxonomy" id="1538125"/>
    <lineage>
        <taxon>Eukaryota</taxon>
        <taxon>Metazoa</taxon>
        <taxon>Ecdysozoa</taxon>
        <taxon>Arthropoda</taxon>
        <taxon>Chelicerata</taxon>
        <taxon>Arachnida</taxon>
        <taxon>Araneae</taxon>
        <taxon>Araneomorphae</taxon>
        <taxon>Entelegynae</taxon>
        <taxon>Araneoidea</taxon>
        <taxon>Araneidae</taxon>
        <taxon>Caerostris</taxon>
    </lineage>
</organism>
<keyword evidence="2" id="KW-1185">Reference proteome</keyword>
<name>A0AAV4MW73_9ARAC</name>
<sequence>MEARSDSLLQKFRIIQRAILSEPGSARVRRWVAVKDINILMRNNITKIGAEGKPLRASSAFEIKLGDGRMPGSSTNGGGLTDSETAPIHTCHVPNDFSEMTHDIVTGSASFKTGFEMFEQARDMFFTTSPVPSGTGEGGRSAG</sequence>
<evidence type="ECO:0000313" key="1">
    <source>
        <dbReference type="EMBL" id="GIX76618.1"/>
    </source>
</evidence>
<accession>A0AAV4MW73</accession>
<evidence type="ECO:0000313" key="2">
    <source>
        <dbReference type="Proteomes" id="UP001054837"/>
    </source>
</evidence>
<gene>
    <name evidence="1" type="ORF">CDAR_507611</name>
</gene>
<comment type="caution">
    <text evidence="1">The sequence shown here is derived from an EMBL/GenBank/DDBJ whole genome shotgun (WGS) entry which is preliminary data.</text>
</comment>
<dbReference type="Proteomes" id="UP001054837">
    <property type="component" value="Unassembled WGS sequence"/>
</dbReference>
<dbReference type="AlphaFoldDB" id="A0AAV4MW73"/>
<reference evidence="1 2" key="1">
    <citation type="submission" date="2021-06" db="EMBL/GenBank/DDBJ databases">
        <title>Caerostris darwini draft genome.</title>
        <authorList>
            <person name="Kono N."/>
            <person name="Arakawa K."/>
        </authorList>
    </citation>
    <scope>NUCLEOTIDE SEQUENCE [LARGE SCALE GENOMIC DNA]</scope>
</reference>